<evidence type="ECO:0000313" key="3">
    <source>
        <dbReference type="EMBL" id="SEC33461.1"/>
    </source>
</evidence>
<dbReference type="GO" id="GO:0005524">
    <property type="term" value="F:ATP binding"/>
    <property type="evidence" value="ECO:0007669"/>
    <property type="project" value="InterPro"/>
</dbReference>
<dbReference type="Pfam" id="PF04851">
    <property type="entry name" value="ResIII"/>
    <property type="match status" value="1"/>
</dbReference>
<name>A0A1H4RPA5_STRMJ</name>
<evidence type="ECO:0000259" key="1">
    <source>
        <dbReference type="PROSITE" id="PS51192"/>
    </source>
</evidence>
<keyword evidence="3" id="KW-0378">Hydrolase</keyword>
<evidence type="ECO:0000259" key="2">
    <source>
        <dbReference type="PROSITE" id="PS51194"/>
    </source>
</evidence>
<accession>A0A1H4RPA5</accession>
<dbReference type="GO" id="GO:0004519">
    <property type="term" value="F:endonuclease activity"/>
    <property type="evidence" value="ECO:0007669"/>
    <property type="project" value="UniProtKB-KW"/>
</dbReference>
<dbReference type="InterPro" id="IPR014001">
    <property type="entry name" value="Helicase_ATP-bd"/>
</dbReference>
<dbReference type="PANTHER" id="PTHR47396:SF1">
    <property type="entry name" value="ATP-DEPENDENT HELICASE IRC3-RELATED"/>
    <property type="match status" value="1"/>
</dbReference>
<dbReference type="SMART" id="SM00490">
    <property type="entry name" value="HELICc"/>
    <property type="match status" value="1"/>
</dbReference>
<dbReference type="Pfam" id="PF00271">
    <property type="entry name" value="Helicase_C"/>
    <property type="match status" value="1"/>
</dbReference>
<dbReference type="GO" id="GO:0009307">
    <property type="term" value="P:DNA restriction-modification system"/>
    <property type="evidence" value="ECO:0007669"/>
    <property type="project" value="InterPro"/>
</dbReference>
<protein>
    <submittedName>
        <fullName evidence="3">Restriction endonuclease</fullName>
    </submittedName>
</protein>
<dbReference type="PANTHER" id="PTHR47396">
    <property type="entry name" value="TYPE I RESTRICTION ENZYME ECOKI R PROTEIN"/>
    <property type="match status" value="1"/>
</dbReference>
<dbReference type="RefSeq" id="WP_093463549.1">
    <property type="nucleotide sequence ID" value="NZ_FNST01000002.1"/>
</dbReference>
<feature type="domain" description="Helicase ATP-binding" evidence="1">
    <location>
        <begin position="152"/>
        <end position="305"/>
    </location>
</feature>
<dbReference type="InterPro" id="IPR050742">
    <property type="entry name" value="Helicase_Restrict-Modif_Enz"/>
</dbReference>
<dbReference type="PROSITE" id="PS51192">
    <property type="entry name" value="HELICASE_ATP_BIND_1"/>
    <property type="match status" value="1"/>
</dbReference>
<gene>
    <name evidence="3" type="ORF">SAMN04490356_3756</name>
</gene>
<sequence>MSAVFLTASELRDGGPEGLTKALERALWHLGFQDVRIIDGAHDHGADVLAVRAREQWVFQCKWKAQGTADHAGVDDLERARTYYRADKAVLVANTNISTSAEARRKALAGIGVDIALWHGATLHAIGQRMPDRVPTSYALRPYQERAVAAIERDLDSEGTALLVLATGLGKTVVGGEVIGNLLISRPDARVLVVAHMRDLVSQLEKALWRHLPKSVPTRLLTGESKPRALDGVVVATVESALSAVCGGYKPDLVMIDETHHVAETGRFAELLDLCGTAGRFGVTATPWRGDKFDITARFGRPSFKMGIAEGMAAGYLSAVDYKLYADGVDWDTVQDISRHGYSIKDLNRRLFLPQRDEEIVEHLRTAWRETAEPRAIVFCQTIEHAEHMASLLTVSDPAWANASYLHSGLPKRHRDVLLNEFRLGRVPVITCVDVFNEGVDVPDVNLIAFLRVTHSRRIFVQQLGRGLRLSPGKKALQVLDFVTDIRRAAAVLNLRRTLEAEETEHLELPHVSRIQFQDETVGSLMDMWIQDAANLETAADEIRLQFPLPKGIL</sequence>
<dbReference type="GO" id="GO:0003677">
    <property type="term" value="F:DNA binding"/>
    <property type="evidence" value="ECO:0007669"/>
    <property type="project" value="InterPro"/>
</dbReference>
<dbReference type="InterPro" id="IPR007560">
    <property type="entry name" value="Restrct_endonuc_IV_Mrr"/>
</dbReference>
<keyword evidence="3" id="KW-0255">Endonuclease</keyword>
<organism evidence="3 4">
    <name type="scientific">Streptomyces melanosporofaciens</name>
    <dbReference type="NCBI Taxonomy" id="67327"/>
    <lineage>
        <taxon>Bacteria</taxon>
        <taxon>Bacillati</taxon>
        <taxon>Actinomycetota</taxon>
        <taxon>Actinomycetes</taxon>
        <taxon>Kitasatosporales</taxon>
        <taxon>Streptomycetaceae</taxon>
        <taxon>Streptomyces</taxon>
        <taxon>Streptomyces violaceusniger group</taxon>
    </lineage>
</organism>
<dbReference type="SUPFAM" id="SSF52540">
    <property type="entry name" value="P-loop containing nucleoside triphosphate hydrolases"/>
    <property type="match status" value="1"/>
</dbReference>
<dbReference type="Pfam" id="PF04471">
    <property type="entry name" value="Mrr_cat"/>
    <property type="match status" value="1"/>
</dbReference>
<evidence type="ECO:0000313" key="4">
    <source>
        <dbReference type="Proteomes" id="UP000198609"/>
    </source>
</evidence>
<feature type="domain" description="Helicase C-terminal" evidence="2">
    <location>
        <begin position="359"/>
        <end position="523"/>
    </location>
</feature>
<dbReference type="InterPro" id="IPR011335">
    <property type="entry name" value="Restrct_endonuc-II-like"/>
</dbReference>
<dbReference type="AlphaFoldDB" id="A0A1H4RPA5"/>
<dbReference type="InterPro" id="IPR001650">
    <property type="entry name" value="Helicase_C-like"/>
</dbReference>
<dbReference type="SUPFAM" id="SSF52980">
    <property type="entry name" value="Restriction endonuclease-like"/>
    <property type="match status" value="1"/>
</dbReference>
<dbReference type="Gene3D" id="3.40.50.300">
    <property type="entry name" value="P-loop containing nucleotide triphosphate hydrolases"/>
    <property type="match status" value="2"/>
</dbReference>
<dbReference type="EMBL" id="FNST01000002">
    <property type="protein sequence ID" value="SEC33461.1"/>
    <property type="molecule type" value="Genomic_DNA"/>
</dbReference>
<proteinExistence type="predicted"/>
<dbReference type="GO" id="GO:0005829">
    <property type="term" value="C:cytosol"/>
    <property type="evidence" value="ECO:0007669"/>
    <property type="project" value="TreeGrafter"/>
</dbReference>
<dbReference type="InterPro" id="IPR027417">
    <property type="entry name" value="P-loop_NTPase"/>
</dbReference>
<dbReference type="CDD" id="cd18799">
    <property type="entry name" value="SF2_C_EcoAI-like"/>
    <property type="match status" value="1"/>
</dbReference>
<dbReference type="Proteomes" id="UP000198609">
    <property type="component" value="Unassembled WGS sequence"/>
</dbReference>
<dbReference type="GO" id="GO:0016787">
    <property type="term" value="F:hydrolase activity"/>
    <property type="evidence" value="ECO:0007669"/>
    <property type="project" value="InterPro"/>
</dbReference>
<dbReference type="InterPro" id="IPR006935">
    <property type="entry name" value="Helicase/UvrB_N"/>
</dbReference>
<keyword evidence="3" id="KW-0540">Nuclease</keyword>
<dbReference type="PROSITE" id="PS51194">
    <property type="entry name" value="HELICASE_CTER"/>
    <property type="match status" value="1"/>
</dbReference>
<dbReference type="SMART" id="SM00487">
    <property type="entry name" value="DEXDc"/>
    <property type="match status" value="1"/>
</dbReference>
<keyword evidence="4" id="KW-1185">Reference proteome</keyword>
<reference evidence="4" key="1">
    <citation type="submission" date="2016-10" db="EMBL/GenBank/DDBJ databases">
        <authorList>
            <person name="Varghese N."/>
            <person name="Submissions S."/>
        </authorList>
    </citation>
    <scope>NUCLEOTIDE SEQUENCE [LARGE SCALE GENOMIC DNA]</scope>
    <source>
        <strain evidence="4">DSM 40318</strain>
    </source>
</reference>